<reference evidence="1 2" key="1">
    <citation type="submission" date="2023-03" db="EMBL/GenBank/DDBJ databases">
        <title>Paludisphaera mucosa sp. nov. a novel planctomycete from northern fen.</title>
        <authorList>
            <person name="Ivanova A."/>
        </authorList>
    </citation>
    <scope>NUCLEOTIDE SEQUENCE [LARGE SCALE GENOMIC DNA]</scope>
    <source>
        <strain evidence="1 2">Pla2</strain>
    </source>
</reference>
<evidence type="ECO:0000313" key="1">
    <source>
        <dbReference type="EMBL" id="MDG3005489.1"/>
    </source>
</evidence>
<keyword evidence="2" id="KW-1185">Reference proteome</keyword>
<gene>
    <name evidence="1" type="ORF">PZE19_17010</name>
</gene>
<evidence type="ECO:0000313" key="2">
    <source>
        <dbReference type="Proteomes" id="UP001216907"/>
    </source>
</evidence>
<name>A0ABT6FD57_9BACT</name>
<accession>A0ABT6FD57</accession>
<dbReference type="EMBL" id="JARRAG010000002">
    <property type="protein sequence ID" value="MDG3005489.1"/>
    <property type="molecule type" value="Genomic_DNA"/>
</dbReference>
<protein>
    <submittedName>
        <fullName evidence="1">Transposase</fullName>
    </submittedName>
</protein>
<organism evidence="1 2">
    <name type="scientific">Paludisphaera mucosa</name>
    <dbReference type="NCBI Taxonomy" id="3030827"/>
    <lineage>
        <taxon>Bacteria</taxon>
        <taxon>Pseudomonadati</taxon>
        <taxon>Planctomycetota</taxon>
        <taxon>Planctomycetia</taxon>
        <taxon>Isosphaerales</taxon>
        <taxon>Isosphaeraceae</taxon>
        <taxon>Paludisphaera</taxon>
    </lineage>
</organism>
<sequence>MAALPLLSRLYLRKKDLPGIGAKHRPEFRTKLELAVELLRWAKPWLSLLKLPIWVAAGDAYTKKEFLKPAKALGMTVVSRLRKDAALRTRPGPKPPRRRGPAPTYCAGVIDLAKRAGQRRGWSSDTFELYGEKVVK</sequence>
<dbReference type="Proteomes" id="UP001216907">
    <property type="component" value="Unassembled WGS sequence"/>
</dbReference>
<comment type="caution">
    <text evidence="1">The sequence shown here is derived from an EMBL/GenBank/DDBJ whole genome shotgun (WGS) entry which is preliminary data.</text>
</comment>
<proteinExistence type="predicted"/>